<comment type="caution">
    <text evidence="3">The sequence shown here is derived from an EMBL/GenBank/DDBJ whole genome shotgun (WGS) entry which is preliminary data.</text>
</comment>
<keyword evidence="1" id="KW-0677">Repeat</keyword>
<dbReference type="EMBL" id="JAYMYS010000004">
    <property type="protein sequence ID" value="KAK7395231.1"/>
    <property type="molecule type" value="Genomic_DNA"/>
</dbReference>
<gene>
    <name evidence="3" type="ORF">VNO78_15779</name>
</gene>
<dbReference type="InterPro" id="IPR046349">
    <property type="entry name" value="C1-like_sf"/>
</dbReference>
<evidence type="ECO:0000313" key="3">
    <source>
        <dbReference type="EMBL" id="KAK7395231.1"/>
    </source>
</evidence>
<sequence length="89" mass="9770">MHTCQLTLVKECYRRRVCNVCNTTVTGLSYTCRACDFDCHPLCAHPSYTVPTLLLSSTAGSASASHLATGRLINNCLIIFLLRVCFLGK</sequence>
<reference evidence="3 4" key="1">
    <citation type="submission" date="2024-01" db="EMBL/GenBank/DDBJ databases">
        <title>The genomes of 5 underutilized Papilionoideae crops provide insights into root nodulation and disease resistanc.</title>
        <authorList>
            <person name="Jiang F."/>
        </authorList>
    </citation>
    <scope>NUCLEOTIDE SEQUENCE [LARGE SCALE GENOMIC DNA]</scope>
    <source>
        <strain evidence="3">DUOXIRENSHENG_FW03</strain>
        <tissue evidence="3">Leaves</tissue>
    </source>
</reference>
<evidence type="ECO:0000313" key="4">
    <source>
        <dbReference type="Proteomes" id="UP001386955"/>
    </source>
</evidence>
<feature type="domain" description="DC1" evidence="2">
    <location>
        <begin position="2"/>
        <end position="44"/>
    </location>
</feature>
<dbReference type="AlphaFoldDB" id="A0AAN9XK75"/>
<evidence type="ECO:0000256" key="1">
    <source>
        <dbReference type="ARBA" id="ARBA00022737"/>
    </source>
</evidence>
<dbReference type="SUPFAM" id="SSF57889">
    <property type="entry name" value="Cysteine-rich domain"/>
    <property type="match status" value="1"/>
</dbReference>
<proteinExistence type="predicted"/>
<keyword evidence="4" id="KW-1185">Reference proteome</keyword>
<name>A0AAN9XK75_PSOTE</name>
<organism evidence="3 4">
    <name type="scientific">Psophocarpus tetragonolobus</name>
    <name type="common">Winged bean</name>
    <name type="synonym">Dolichos tetragonolobus</name>
    <dbReference type="NCBI Taxonomy" id="3891"/>
    <lineage>
        <taxon>Eukaryota</taxon>
        <taxon>Viridiplantae</taxon>
        <taxon>Streptophyta</taxon>
        <taxon>Embryophyta</taxon>
        <taxon>Tracheophyta</taxon>
        <taxon>Spermatophyta</taxon>
        <taxon>Magnoliopsida</taxon>
        <taxon>eudicotyledons</taxon>
        <taxon>Gunneridae</taxon>
        <taxon>Pentapetalae</taxon>
        <taxon>rosids</taxon>
        <taxon>fabids</taxon>
        <taxon>Fabales</taxon>
        <taxon>Fabaceae</taxon>
        <taxon>Papilionoideae</taxon>
        <taxon>50 kb inversion clade</taxon>
        <taxon>NPAAA clade</taxon>
        <taxon>indigoferoid/millettioid clade</taxon>
        <taxon>Phaseoleae</taxon>
        <taxon>Psophocarpus</taxon>
    </lineage>
</organism>
<dbReference type="Proteomes" id="UP001386955">
    <property type="component" value="Unassembled WGS sequence"/>
</dbReference>
<protein>
    <recommendedName>
        <fullName evidence="2">DC1 domain-containing protein</fullName>
    </recommendedName>
</protein>
<evidence type="ECO:0000259" key="2">
    <source>
        <dbReference type="Pfam" id="PF03107"/>
    </source>
</evidence>
<dbReference type="Pfam" id="PF03107">
    <property type="entry name" value="C1_2"/>
    <property type="match status" value="1"/>
</dbReference>
<accession>A0AAN9XK75</accession>
<dbReference type="InterPro" id="IPR004146">
    <property type="entry name" value="DC1"/>
</dbReference>